<accession>A0A6L2KXE5</accession>
<dbReference type="PROSITE" id="PS50994">
    <property type="entry name" value="INTEGRASE"/>
    <property type="match status" value="1"/>
</dbReference>
<dbReference type="InterPro" id="IPR039537">
    <property type="entry name" value="Retrotran_Ty1/copia-like"/>
</dbReference>
<keyword evidence="4" id="KW-0175">Coiled coil</keyword>
<name>A0A6L2KXE5_TANCI</name>
<organism evidence="8">
    <name type="scientific">Tanacetum cinerariifolium</name>
    <name type="common">Dalmatian daisy</name>
    <name type="synonym">Chrysanthemum cinerariifolium</name>
    <dbReference type="NCBI Taxonomy" id="118510"/>
    <lineage>
        <taxon>Eukaryota</taxon>
        <taxon>Viridiplantae</taxon>
        <taxon>Streptophyta</taxon>
        <taxon>Embryophyta</taxon>
        <taxon>Tracheophyta</taxon>
        <taxon>Spermatophyta</taxon>
        <taxon>Magnoliopsida</taxon>
        <taxon>eudicotyledons</taxon>
        <taxon>Gunneridae</taxon>
        <taxon>Pentapetalae</taxon>
        <taxon>asterids</taxon>
        <taxon>campanulids</taxon>
        <taxon>Asterales</taxon>
        <taxon>Asteraceae</taxon>
        <taxon>Asteroideae</taxon>
        <taxon>Anthemideae</taxon>
        <taxon>Anthemidinae</taxon>
        <taxon>Tanacetum</taxon>
    </lineage>
</organism>
<dbReference type="GO" id="GO:0015074">
    <property type="term" value="P:DNA integration"/>
    <property type="evidence" value="ECO:0007669"/>
    <property type="project" value="InterPro"/>
</dbReference>
<dbReference type="GO" id="GO:0016787">
    <property type="term" value="F:hydrolase activity"/>
    <property type="evidence" value="ECO:0007669"/>
    <property type="project" value="UniProtKB-KW"/>
</dbReference>
<dbReference type="PANTHER" id="PTHR42648">
    <property type="entry name" value="TRANSPOSASE, PUTATIVE-RELATED"/>
    <property type="match status" value="1"/>
</dbReference>
<evidence type="ECO:0000256" key="4">
    <source>
        <dbReference type="SAM" id="Coils"/>
    </source>
</evidence>
<dbReference type="Gene3D" id="4.10.60.10">
    <property type="entry name" value="Zinc finger, CCHC-type"/>
    <property type="match status" value="1"/>
</dbReference>
<sequence length="1409" mass="160033">MILESVEHGPLIWPTVEENGVIRTKKYAELSTAEKLQANCDMKATNIIIQGLPADIYSLVNHNRVAKDLWERVQLLMQGTSLTKQEREYLHTSNYDQLHAYLEQHKLHANETRVPVFSPEDDPIAYLNKVMAFLATVASSRFPSTNSQLRTSSDTRNQATIQDGRVTVQQVQGRQGQHYSGTTYQGNSTSSKGNTTSGQARVVKCYNCQGEGHMARKCTQPKRQRNATWYKEKAIRENMIDSQMDDMIKEKLALKEKVDSLEQNLSKQITVKECLLETFNVFKNKSKEKENKYTETEIDLEQKIKELNNIVFKVGQSAQTMKPTLYDGIVISEKHVVMPVIDNEETLLLEEEIRSKILNEDFEKRFTPQQKLSAEQAFWLRISNPTIESSLPPIRVEVHIELPKRRESCEKCLNLDADFSKSKQEYNDLLNKYSQLEKHCISLENDLKAQLKDKDTTIYKFKDTIKSLRKNKKEEIVDHDRCDLGTINAELENSVAKLLYENERLCKEINHVKQVFKDQFDSIKQTRVLQKEQMFKLDLEPFAPKLMHDRECHIFHLKYTQDQADILRGLVEQAKAKQPFDNELGFVCKHAKRIQELLVYVRDTCLSGIRLSETKNNRISQPSSCNNINKVEDQPRSVKTRKNNKNHAKKVKCNDHVMQSSSNANSVYVSINNAPVKNSVNDVKSGCLCAICGKFMIATTHYEFTSTNVVHPKQPTSYSDEIQKPEIKVYCRKPKKVKHIGSSKLAKIVESKNANHSEPNHTWGSIATAIPSSSYLVMTGCPDSTLIARIMEYGDYQLGNVVISRVYYVEGLRHNLFSVGQFCDADLEVAFRKNTCFIRDLEGVDLILGSCDTNLYIIFLDDMLKSSSLAKDGLARGILRLKFQKDHLCSACALGKSKKSSHQPKAEDTNQEKLYLLHMDLCGPMRVSSINEKRYILVIVDNYSRFTWVRFLKTKDEAPTAIMKCITNIQVRLNTTVRNVQTDNGIGFVNQTLREFYKNVGISHQTSVARTPQQNGVVERQNQTLVEAARRMLIFSKAPLFLWTEAINTACYTQNRSLIHIGIFVGYAPAKKAFRIYNRRTHIISETVHVTFDELTAMASKQFISGHGLHVMTPATPNEYFNHPTIVISLLQEAVAPRAEVSADSPVSISISQDVPAISIPSSQAQEHSPIISQGVEESPKTPTFHDDPLNESPQDSPSQGSSSNVMKIHTPFEHPGAVDLTLFTRHARNDLLLMTNKFKMSMMGQMSFFLGLRISQSPRGIFINQSKYASEIIKKYGLTSTDSVDTSMIKNKKLDEDLQRKPVDATLYRSMIGSLMYLTASSPDLIYVACLCTRYQAKPTEKHLQAVKRIFRYLKGTINMGLWYSKDTDMSLTAYADADHTGCQDTRHSTSASAQFLGDKLVSWSSKK</sequence>
<dbReference type="InterPro" id="IPR001584">
    <property type="entry name" value="Integrase_cat-core"/>
</dbReference>
<evidence type="ECO:0000259" key="7">
    <source>
        <dbReference type="PROSITE" id="PS50994"/>
    </source>
</evidence>
<dbReference type="Pfam" id="PF07727">
    <property type="entry name" value="RVT_2"/>
    <property type="match status" value="1"/>
</dbReference>
<keyword evidence="3" id="KW-0863">Zinc-finger</keyword>
<keyword evidence="3" id="KW-0862">Zinc</keyword>
<dbReference type="InterPro" id="IPR013103">
    <property type="entry name" value="RVT_2"/>
</dbReference>
<feature type="region of interest" description="Disordered" evidence="5">
    <location>
        <begin position="626"/>
        <end position="648"/>
    </location>
</feature>
<feature type="region of interest" description="Disordered" evidence="5">
    <location>
        <begin position="1162"/>
        <end position="1209"/>
    </location>
</feature>
<dbReference type="SUPFAM" id="SSF53098">
    <property type="entry name" value="Ribonuclease H-like"/>
    <property type="match status" value="1"/>
</dbReference>
<feature type="compositionally biased region" description="Basic residues" evidence="5">
    <location>
        <begin position="638"/>
        <end position="648"/>
    </location>
</feature>
<reference evidence="8" key="1">
    <citation type="journal article" date="2019" name="Sci. Rep.">
        <title>Draft genome of Tanacetum cinerariifolium, the natural source of mosquito coil.</title>
        <authorList>
            <person name="Yamashiro T."/>
            <person name="Shiraishi A."/>
            <person name="Satake H."/>
            <person name="Nakayama K."/>
        </authorList>
    </citation>
    <scope>NUCLEOTIDE SEQUENCE</scope>
</reference>
<keyword evidence="2" id="KW-0378">Hydrolase</keyword>
<feature type="compositionally biased region" description="Low complexity" evidence="5">
    <location>
        <begin position="186"/>
        <end position="196"/>
    </location>
</feature>
<feature type="domain" description="Integrase catalytic" evidence="7">
    <location>
        <begin position="900"/>
        <end position="1077"/>
    </location>
</feature>
<dbReference type="InterPro" id="IPR012337">
    <property type="entry name" value="RNaseH-like_sf"/>
</dbReference>
<evidence type="ECO:0000259" key="6">
    <source>
        <dbReference type="PROSITE" id="PS50158"/>
    </source>
</evidence>
<dbReference type="SMART" id="SM00343">
    <property type="entry name" value="ZnF_C2HC"/>
    <property type="match status" value="1"/>
</dbReference>
<dbReference type="InterPro" id="IPR036875">
    <property type="entry name" value="Znf_CCHC_sf"/>
</dbReference>
<dbReference type="PANTHER" id="PTHR42648:SF18">
    <property type="entry name" value="RETROTRANSPOSON, UNCLASSIFIED-LIKE PROTEIN"/>
    <property type="match status" value="1"/>
</dbReference>
<dbReference type="Pfam" id="PF25597">
    <property type="entry name" value="SH3_retrovirus"/>
    <property type="match status" value="1"/>
</dbReference>
<feature type="coiled-coil region" evidence="4">
    <location>
        <begin position="419"/>
        <end position="453"/>
    </location>
</feature>
<dbReference type="InterPro" id="IPR057670">
    <property type="entry name" value="SH3_retrovirus"/>
</dbReference>
<dbReference type="Pfam" id="PF00665">
    <property type="entry name" value="rve"/>
    <property type="match status" value="1"/>
</dbReference>
<feature type="region of interest" description="Disordered" evidence="5">
    <location>
        <begin position="172"/>
        <end position="196"/>
    </location>
</feature>
<feature type="compositionally biased region" description="Low complexity" evidence="5">
    <location>
        <begin position="1193"/>
        <end position="1204"/>
    </location>
</feature>
<evidence type="ECO:0000256" key="1">
    <source>
        <dbReference type="ARBA" id="ARBA00022723"/>
    </source>
</evidence>
<dbReference type="GO" id="GO:0003676">
    <property type="term" value="F:nucleic acid binding"/>
    <property type="evidence" value="ECO:0007669"/>
    <property type="project" value="InterPro"/>
</dbReference>
<proteinExistence type="predicted"/>
<feature type="domain" description="CCHC-type" evidence="6">
    <location>
        <begin position="204"/>
        <end position="220"/>
    </location>
</feature>
<dbReference type="InterPro" id="IPR001878">
    <property type="entry name" value="Znf_CCHC"/>
</dbReference>
<dbReference type="InterPro" id="IPR036397">
    <property type="entry name" value="RNaseH_sf"/>
</dbReference>
<protein>
    <submittedName>
        <fullName evidence="8">Uncharacterized mitochondrial protein AtMg00810-like</fullName>
    </submittedName>
</protein>
<dbReference type="GO" id="GO:0008270">
    <property type="term" value="F:zinc ion binding"/>
    <property type="evidence" value="ECO:0007669"/>
    <property type="project" value="UniProtKB-KW"/>
</dbReference>
<feature type="compositionally biased region" description="Basic and acidic residues" evidence="5">
    <location>
        <begin position="1178"/>
        <end position="1189"/>
    </location>
</feature>
<dbReference type="PROSITE" id="PS50158">
    <property type="entry name" value="ZF_CCHC"/>
    <property type="match status" value="1"/>
</dbReference>
<dbReference type="Pfam" id="PF00098">
    <property type="entry name" value="zf-CCHC"/>
    <property type="match status" value="1"/>
</dbReference>
<evidence type="ECO:0000256" key="5">
    <source>
        <dbReference type="SAM" id="MobiDB-lite"/>
    </source>
</evidence>
<dbReference type="EMBL" id="BKCJ010003317">
    <property type="protein sequence ID" value="GEU54343.1"/>
    <property type="molecule type" value="Genomic_DNA"/>
</dbReference>
<dbReference type="Gene3D" id="3.30.420.10">
    <property type="entry name" value="Ribonuclease H-like superfamily/Ribonuclease H"/>
    <property type="match status" value="1"/>
</dbReference>
<dbReference type="SUPFAM" id="SSF57756">
    <property type="entry name" value="Retrovirus zinc finger-like domains"/>
    <property type="match status" value="1"/>
</dbReference>
<comment type="caution">
    <text evidence="8">The sequence shown here is derived from an EMBL/GenBank/DDBJ whole genome shotgun (WGS) entry which is preliminary data.</text>
</comment>
<feature type="coiled-coil region" evidence="4">
    <location>
        <begin position="244"/>
        <end position="306"/>
    </location>
</feature>
<evidence type="ECO:0000256" key="3">
    <source>
        <dbReference type="PROSITE-ProRule" id="PRU00047"/>
    </source>
</evidence>
<gene>
    <name evidence="8" type="ORF">Tci_026321</name>
</gene>
<evidence type="ECO:0000313" key="8">
    <source>
        <dbReference type="EMBL" id="GEU54343.1"/>
    </source>
</evidence>
<evidence type="ECO:0000256" key="2">
    <source>
        <dbReference type="ARBA" id="ARBA00022801"/>
    </source>
</evidence>
<keyword evidence="1" id="KW-0479">Metal-binding</keyword>